<evidence type="ECO:0000313" key="2">
    <source>
        <dbReference type="EMBL" id="OBS59463.1"/>
    </source>
</evidence>
<accession>A0A1A6FZV1</accession>
<dbReference type="EMBL" id="LZPO01108077">
    <property type="protein sequence ID" value="OBS59463.1"/>
    <property type="molecule type" value="Genomic_DNA"/>
</dbReference>
<feature type="region of interest" description="Disordered" evidence="1">
    <location>
        <begin position="1"/>
        <end position="22"/>
    </location>
</feature>
<evidence type="ECO:0000313" key="3">
    <source>
        <dbReference type="Proteomes" id="UP000092124"/>
    </source>
</evidence>
<gene>
    <name evidence="2" type="ORF">A6R68_09409</name>
</gene>
<comment type="caution">
    <text evidence="2">The sequence shown here is derived from an EMBL/GenBank/DDBJ whole genome shotgun (WGS) entry which is preliminary data.</text>
</comment>
<dbReference type="Proteomes" id="UP000092124">
    <property type="component" value="Unassembled WGS sequence"/>
</dbReference>
<evidence type="ECO:0000256" key="1">
    <source>
        <dbReference type="SAM" id="MobiDB-lite"/>
    </source>
</evidence>
<protein>
    <submittedName>
        <fullName evidence="2">Uncharacterized protein</fullName>
    </submittedName>
</protein>
<feature type="compositionally biased region" description="Polar residues" evidence="1">
    <location>
        <begin position="1"/>
        <end position="11"/>
    </location>
</feature>
<keyword evidence="3" id="KW-1185">Reference proteome</keyword>
<reference evidence="2 3" key="1">
    <citation type="submission" date="2016-06" db="EMBL/GenBank/DDBJ databases">
        <title>The Draft Genome Sequence and Annotation of the Desert Woodrat Neotoma lepida.</title>
        <authorList>
            <person name="Campbell M."/>
            <person name="Oakeson K.F."/>
            <person name="Yandell M."/>
            <person name="Halpert J.R."/>
            <person name="Dearing D."/>
        </authorList>
    </citation>
    <scope>NUCLEOTIDE SEQUENCE [LARGE SCALE GENOMIC DNA]</scope>
    <source>
        <strain evidence="2">417</strain>
        <tissue evidence="2">Liver</tissue>
    </source>
</reference>
<proteinExistence type="predicted"/>
<dbReference type="OrthoDB" id="9628357at2759"/>
<dbReference type="Pfam" id="PF15858">
    <property type="entry name" value="LCE6A"/>
    <property type="match status" value="1"/>
</dbReference>
<dbReference type="InterPro" id="IPR031716">
    <property type="entry name" value="LCE6A"/>
</dbReference>
<dbReference type="AlphaFoldDB" id="A0A1A6FZV1"/>
<name>A0A1A6FZV1_NEOLE</name>
<sequence>MSQQKQQTQELPNALKCSPPQCSNPCLTTCSTSCSKHVK</sequence>
<organism evidence="2 3">
    <name type="scientific">Neotoma lepida</name>
    <name type="common">Desert woodrat</name>
    <dbReference type="NCBI Taxonomy" id="56216"/>
    <lineage>
        <taxon>Eukaryota</taxon>
        <taxon>Metazoa</taxon>
        <taxon>Chordata</taxon>
        <taxon>Craniata</taxon>
        <taxon>Vertebrata</taxon>
        <taxon>Euteleostomi</taxon>
        <taxon>Mammalia</taxon>
        <taxon>Eutheria</taxon>
        <taxon>Euarchontoglires</taxon>
        <taxon>Glires</taxon>
        <taxon>Rodentia</taxon>
        <taxon>Myomorpha</taxon>
        <taxon>Muroidea</taxon>
        <taxon>Cricetidae</taxon>
        <taxon>Neotominae</taxon>
        <taxon>Neotoma</taxon>
    </lineage>
</organism>